<dbReference type="SUPFAM" id="SSF46785">
    <property type="entry name" value="Winged helix' DNA-binding domain"/>
    <property type="match status" value="1"/>
</dbReference>
<dbReference type="PROSITE" id="PS51063">
    <property type="entry name" value="HTH_CRP_2"/>
    <property type="match status" value="1"/>
</dbReference>
<reference evidence="6" key="2">
    <citation type="submission" date="2021-04" db="EMBL/GenBank/DDBJ databases">
        <authorList>
            <person name="Liu J."/>
        </authorList>
    </citation>
    <scope>NUCLEOTIDE SEQUENCE</scope>
    <source>
        <strain evidence="6">BAD-6</strain>
    </source>
</reference>
<evidence type="ECO:0000259" key="5">
    <source>
        <dbReference type="PROSITE" id="PS51063"/>
    </source>
</evidence>
<dbReference type="SUPFAM" id="SSF51206">
    <property type="entry name" value="cAMP-binding domain-like"/>
    <property type="match status" value="1"/>
</dbReference>
<evidence type="ECO:0000256" key="3">
    <source>
        <dbReference type="ARBA" id="ARBA00023163"/>
    </source>
</evidence>
<keyword evidence="2" id="KW-0238">DNA-binding</keyword>
<dbReference type="InterPro" id="IPR014710">
    <property type="entry name" value="RmlC-like_jellyroll"/>
</dbReference>
<gene>
    <name evidence="6" type="ORF">KCX82_15520</name>
</gene>
<keyword evidence="7" id="KW-1185">Reference proteome</keyword>
<sequence>MNDLNELFKNFTLLKTIPFHSLSENRNAGNSIKKTVYNQGEIIHFDGDICTYIDIIISGKVVVERIDDSGNLMTITEFYPDDVLGGNLIFSKNPHYPMMVSAKTDVSLISLSKGLVFEFCATNTDFLKVYLEYISDHATLLGDKIKHYVNRSIRESLIAFLKNEYKLQKSSTIQLNTSKKAIADRIGVQRTSLSRELQKMKKEGLLIFDKDSITIINMDMLM</sequence>
<dbReference type="GO" id="GO:0003677">
    <property type="term" value="F:DNA binding"/>
    <property type="evidence" value="ECO:0007669"/>
    <property type="project" value="UniProtKB-KW"/>
</dbReference>
<dbReference type="InterPro" id="IPR036390">
    <property type="entry name" value="WH_DNA-bd_sf"/>
</dbReference>
<dbReference type="SMART" id="SM00419">
    <property type="entry name" value="HTH_CRP"/>
    <property type="match status" value="1"/>
</dbReference>
<dbReference type="CDD" id="cd00038">
    <property type="entry name" value="CAP_ED"/>
    <property type="match status" value="1"/>
</dbReference>
<dbReference type="PROSITE" id="PS50042">
    <property type="entry name" value="CNMP_BINDING_3"/>
    <property type="match status" value="1"/>
</dbReference>
<evidence type="ECO:0000313" key="7">
    <source>
        <dbReference type="Proteomes" id="UP000675664"/>
    </source>
</evidence>
<dbReference type="Pfam" id="PF13545">
    <property type="entry name" value="HTH_Crp_2"/>
    <property type="match status" value="1"/>
</dbReference>
<keyword evidence="1" id="KW-0805">Transcription regulation</keyword>
<dbReference type="GO" id="GO:0006355">
    <property type="term" value="P:regulation of DNA-templated transcription"/>
    <property type="evidence" value="ECO:0007669"/>
    <property type="project" value="InterPro"/>
</dbReference>
<dbReference type="EMBL" id="JAGSND010000012">
    <property type="protein sequence ID" value="MBR0599297.1"/>
    <property type="molecule type" value="Genomic_DNA"/>
</dbReference>
<dbReference type="Gene3D" id="2.60.120.10">
    <property type="entry name" value="Jelly Rolls"/>
    <property type="match status" value="1"/>
</dbReference>
<reference evidence="6" key="1">
    <citation type="submission" date="2021-04" db="EMBL/GenBank/DDBJ databases">
        <title>Sinoanaerobacter chloroacetimidivorans sp. nov., an obligate anaerobic bacterium isolated from anaerobic sludge.</title>
        <authorList>
            <person name="Bao Y."/>
        </authorList>
    </citation>
    <scope>NUCLEOTIDE SEQUENCE</scope>
    <source>
        <strain evidence="6">BAD-6</strain>
    </source>
</reference>
<dbReference type="Proteomes" id="UP000675664">
    <property type="component" value="Unassembled WGS sequence"/>
</dbReference>
<evidence type="ECO:0000259" key="4">
    <source>
        <dbReference type="PROSITE" id="PS50042"/>
    </source>
</evidence>
<dbReference type="InterPro" id="IPR012318">
    <property type="entry name" value="HTH_CRP"/>
</dbReference>
<dbReference type="Pfam" id="PF00027">
    <property type="entry name" value="cNMP_binding"/>
    <property type="match status" value="1"/>
</dbReference>
<name>A0A8J7W1V0_9FIRM</name>
<dbReference type="AlphaFoldDB" id="A0A8J7W1V0"/>
<dbReference type="InterPro" id="IPR018490">
    <property type="entry name" value="cNMP-bd_dom_sf"/>
</dbReference>
<comment type="caution">
    <text evidence="6">The sequence shown here is derived from an EMBL/GenBank/DDBJ whole genome shotgun (WGS) entry which is preliminary data.</text>
</comment>
<organism evidence="6 7">
    <name type="scientific">Sinanaerobacter chloroacetimidivorans</name>
    <dbReference type="NCBI Taxonomy" id="2818044"/>
    <lineage>
        <taxon>Bacteria</taxon>
        <taxon>Bacillati</taxon>
        <taxon>Bacillota</taxon>
        <taxon>Clostridia</taxon>
        <taxon>Peptostreptococcales</taxon>
        <taxon>Anaerovoracaceae</taxon>
        <taxon>Sinanaerobacter</taxon>
    </lineage>
</organism>
<feature type="domain" description="HTH crp-type" evidence="5">
    <location>
        <begin position="151"/>
        <end position="219"/>
    </location>
</feature>
<evidence type="ECO:0000256" key="1">
    <source>
        <dbReference type="ARBA" id="ARBA00023015"/>
    </source>
</evidence>
<evidence type="ECO:0000313" key="6">
    <source>
        <dbReference type="EMBL" id="MBR0599297.1"/>
    </source>
</evidence>
<proteinExistence type="predicted"/>
<feature type="domain" description="Cyclic nucleotide-binding" evidence="4">
    <location>
        <begin position="30"/>
        <end position="113"/>
    </location>
</feature>
<evidence type="ECO:0000256" key="2">
    <source>
        <dbReference type="ARBA" id="ARBA00023125"/>
    </source>
</evidence>
<keyword evidence="3" id="KW-0804">Transcription</keyword>
<protein>
    <submittedName>
        <fullName evidence="6">Crp/Fnr family transcriptional regulator</fullName>
    </submittedName>
</protein>
<accession>A0A8J7W1V0</accession>
<dbReference type="InterPro" id="IPR000595">
    <property type="entry name" value="cNMP-bd_dom"/>
</dbReference>